<organism evidence="1 2">
    <name type="scientific">Arachis hypogaea</name>
    <name type="common">Peanut</name>
    <dbReference type="NCBI Taxonomy" id="3818"/>
    <lineage>
        <taxon>Eukaryota</taxon>
        <taxon>Viridiplantae</taxon>
        <taxon>Streptophyta</taxon>
        <taxon>Embryophyta</taxon>
        <taxon>Tracheophyta</taxon>
        <taxon>Spermatophyta</taxon>
        <taxon>Magnoliopsida</taxon>
        <taxon>eudicotyledons</taxon>
        <taxon>Gunneridae</taxon>
        <taxon>Pentapetalae</taxon>
        <taxon>rosids</taxon>
        <taxon>fabids</taxon>
        <taxon>Fabales</taxon>
        <taxon>Fabaceae</taxon>
        <taxon>Papilionoideae</taxon>
        <taxon>50 kb inversion clade</taxon>
        <taxon>dalbergioids sensu lato</taxon>
        <taxon>Dalbergieae</taxon>
        <taxon>Pterocarpus clade</taxon>
        <taxon>Arachis</taxon>
    </lineage>
</organism>
<protein>
    <recommendedName>
        <fullName evidence="3">Ubiquitin-like protease family profile domain-containing protein</fullName>
    </recommendedName>
</protein>
<evidence type="ECO:0000313" key="2">
    <source>
        <dbReference type="Proteomes" id="UP000464620"/>
    </source>
</evidence>
<gene>
    <name evidence="1" type="ORF">DS421_19g650950</name>
</gene>
<reference evidence="1 2" key="1">
    <citation type="submission" date="2020-01" db="EMBL/GenBank/DDBJ databases">
        <title>Genome sequence of Arachis hypogaea, cultivar Shitouqi.</title>
        <authorList>
            <person name="Zhuang W."/>
            <person name="Chen H."/>
            <person name="Varshney R."/>
            <person name="Wang D."/>
            <person name="Ming R."/>
        </authorList>
    </citation>
    <scope>NUCLEOTIDE SEQUENCE [LARGE SCALE GENOMIC DNA]</scope>
    <source>
        <tissue evidence="1">Young leaf</tissue>
    </source>
</reference>
<evidence type="ECO:0008006" key="3">
    <source>
        <dbReference type="Google" id="ProtNLM"/>
    </source>
</evidence>
<accession>A0A6B9V974</accession>
<dbReference type="Proteomes" id="UP000464620">
    <property type="component" value="Chromosome B09"/>
</dbReference>
<dbReference type="EMBL" id="CP031001">
    <property type="protein sequence ID" value="QHN77241.1"/>
    <property type="molecule type" value="Genomic_DNA"/>
</dbReference>
<sequence>MDCGIWVAQWMIRAHMWQDYGVQHVNAATRMRLAVDLVMKSHNLLAQQLVSKAFEHWQTEDM</sequence>
<evidence type="ECO:0000313" key="1">
    <source>
        <dbReference type="EMBL" id="QHN77241.1"/>
    </source>
</evidence>
<dbReference type="AlphaFoldDB" id="A0A6B9V974"/>
<name>A0A6B9V974_ARAHY</name>
<proteinExistence type="predicted"/>